<dbReference type="KEGG" id="ehx:EMIHUDRAFT_461082"/>
<keyword evidence="2" id="KW-0472">Membrane</keyword>
<keyword evidence="2" id="KW-0812">Transmembrane</keyword>
<name>A0A0D3L241_EMIH1</name>
<feature type="compositionally biased region" description="Acidic residues" evidence="1">
    <location>
        <begin position="161"/>
        <end position="172"/>
    </location>
</feature>
<feature type="region of interest" description="Disordered" evidence="1">
    <location>
        <begin position="1083"/>
        <end position="1261"/>
    </location>
</feature>
<feature type="transmembrane region" description="Helical" evidence="2">
    <location>
        <begin position="492"/>
        <end position="518"/>
    </location>
</feature>
<dbReference type="HOGENOM" id="CLU_264872_0_0_1"/>
<evidence type="ECO:0000256" key="1">
    <source>
        <dbReference type="SAM" id="MobiDB-lite"/>
    </source>
</evidence>
<dbReference type="RefSeq" id="XP_005794505.1">
    <property type="nucleotide sequence ID" value="XM_005794448.1"/>
</dbReference>
<feature type="compositionally biased region" description="Basic and acidic residues" evidence="1">
    <location>
        <begin position="1089"/>
        <end position="1098"/>
    </location>
</feature>
<feature type="compositionally biased region" description="Low complexity" evidence="1">
    <location>
        <begin position="102"/>
        <end position="146"/>
    </location>
</feature>
<evidence type="ECO:0008006" key="5">
    <source>
        <dbReference type="Google" id="ProtNLM"/>
    </source>
</evidence>
<organism evidence="3 4">
    <name type="scientific">Emiliania huxleyi (strain CCMP1516)</name>
    <dbReference type="NCBI Taxonomy" id="280463"/>
    <lineage>
        <taxon>Eukaryota</taxon>
        <taxon>Haptista</taxon>
        <taxon>Haptophyta</taxon>
        <taxon>Prymnesiophyceae</taxon>
        <taxon>Isochrysidales</taxon>
        <taxon>Noelaerhabdaceae</taxon>
        <taxon>Emiliania</taxon>
    </lineage>
</organism>
<feature type="compositionally biased region" description="Low complexity" evidence="1">
    <location>
        <begin position="190"/>
        <end position="202"/>
    </location>
</feature>
<keyword evidence="4" id="KW-1185">Reference proteome</keyword>
<reference evidence="3" key="2">
    <citation type="submission" date="2024-10" db="UniProtKB">
        <authorList>
            <consortium name="EnsemblProtists"/>
        </authorList>
    </citation>
    <scope>IDENTIFICATION</scope>
</reference>
<dbReference type="PANTHER" id="PTHR43021">
    <property type="entry name" value="NA(+)/H(+) ANTIPORTER-RELATED"/>
    <property type="match status" value="1"/>
</dbReference>
<reference evidence="4" key="1">
    <citation type="journal article" date="2013" name="Nature">
        <title>Pan genome of the phytoplankton Emiliania underpins its global distribution.</title>
        <authorList>
            <person name="Read B.A."/>
            <person name="Kegel J."/>
            <person name="Klute M.J."/>
            <person name="Kuo A."/>
            <person name="Lefebvre S.C."/>
            <person name="Maumus F."/>
            <person name="Mayer C."/>
            <person name="Miller J."/>
            <person name="Monier A."/>
            <person name="Salamov A."/>
            <person name="Young J."/>
            <person name="Aguilar M."/>
            <person name="Claverie J.M."/>
            <person name="Frickenhaus S."/>
            <person name="Gonzalez K."/>
            <person name="Herman E.K."/>
            <person name="Lin Y.C."/>
            <person name="Napier J."/>
            <person name="Ogata H."/>
            <person name="Sarno A.F."/>
            <person name="Shmutz J."/>
            <person name="Schroeder D."/>
            <person name="de Vargas C."/>
            <person name="Verret F."/>
            <person name="von Dassow P."/>
            <person name="Valentin K."/>
            <person name="Van de Peer Y."/>
            <person name="Wheeler G."/>
            <person name="Dacks J.B."/>
            <person name="Delwiche C.F."/>
            <person name="Dyhrman S.T."/>
            <person name="Glockner G."/>
            <person name="John U."/>
            <person name="Richards T."/>
            <person name="Worden A.Z."/>
            <person name="Zhang X."/>
            <person name="Grigoriev I.V."/>
            <person name="Allen A.E."/>
            <person name="Bidle K."/>
            <person name="Borodovsky M."/>
            <person name="Bowler C."/>
            <person name="Brownlee C."/>
            <person name="Cock J.M."/>
            <person name="Elias M."/>
            <person name="Gladyshev V.N."/>
            <person name="Groth M."/>
            <person name="Guda C."/>
            <person name="Hadaegh A."/>
            <person name="Iglesias-Rodriguez M.D."/>
            <person name="Jenkins J."/>
            <person name="Jones B.M."/>
            <person name="Lawson T."/>
            <person name="Leese F."/>
            <person name="Lindquist E."/>
            <person name="Lobanov A."/>
            <person name="Lomsadze A."/>
            <person name="Malik S.B."/>
            <person name="Marsh M.E."/>
            <person name="Mackinder L."/>
            <person name="Mock T."/>
            <person name="Mueller-Roeber B."/>
            <person name="Pagarete A."/>
            <person name="Parker M."/>
            <person name="Probert I."/>
            <person name="Quesneville H."/>
            <person name="Raines C."/>
            <person name="Rensing S.A."/>
            <person name="Riano-Pachon D.M."/>
            <person name="Richier S."/>
            <person name="Rokitta S."/>
            <person name="Shiraiwa Y."/>
            <person name="Soanes D.M."/>
            <person name="van der Giezen M."/>
            <person name="Wahlund T.M."/>
            <person name="Williams B."/>
            <person name="Wilson W."/>
            <person name="Wolfe G."/>
            <person name="Wurch L.L."/>
        </authorList>
    </citation>
    <scope>NUCLEOTIDE SEQUENCE</scope>
</reference>
<feature type="compositionally biased region" description="Low complexity" evidence="1">
    <location>
        <begin position="1211"/>
        <end position="1236"/>
    </location>
</feature>
<evidence type="ECO:0000256" key="2">
    <source>
        <dbReference type="SAM" id="Phobius"/>
    </source>
</evidence>
<feature type="transmembrane region" description="Helical" evidence="2">
    <location>
        <begin position="369"/>
        <end position="391"/>
    </location>
</feature>
<feature type="transmembrane region" description="Helical" evidence="2">
    <location>
        <begin position="530"/>
        <end position="550"/>
    </location>
</feature>
<feature type="compositionally biased region" description="Low complexity" evidence="1">
    <location>
        <begin position="1134"/>
        <end position="1148"/>
    </location>
</feature>
<feature type="compositionally biased region" description="Polar residues" evidence="1">
    <location>
        <begin position="902"/>
        <end position="913"/>
    </location>
</feature>
<feature type="transmembrane region" description="Helical" evidence="2">
    <location>
        <begin position="268"/>
        <end position="287"/>
    </location>
</feature>
<sequence length="1261" mass="132107">MRGAAIRALVAAATTFPVGAGSRALKDKDDAALLPLPASPSPQAPPTLSCASVSSCAGLDLLAGAVLCTDRGECRPQAEADCGSVCFVPAAWPIAESGSGDAGAELAPRPAAEAAEPAEPAELAGAAAESGGAETSAEAADAEAEAVTVVEAVEAVEAEAVEAEAVEVDPAEEPGPGEAHGEAESEPQEEAQPLPLPQQQQQQEHHASEAQRHSPGLGEKVCKAKAGLVHCWLAGCVAECSSEIAPALLLLLIVGMSAHTFGSLLSGLGFPAITTFLFFGVVAGPYGTNIVSAEEAAKLTWLNNVALGFIGLSAGGKLHLNEVRENLSAALSVLGGLVTVTYFGSITTTLLFGHIFLPFLVDVTLNDKMSAALLIACLAVARSPSSAIAIIEELHAKGPFTTTVLTVTVLMDVVVVLLFALTQLVVSSLQEGGAGEGGAEGGGSLLLEFVQQTLLSVVLGCLIGFSMPLIYACPIPEPDRREKGWRGALASFFRATVGVLLSVAQRTTLLFTGFALFFDERYEEVTAGRAAINPLVCCMVAGFVTSNLTAGGHAFHEAVTDLSGPIYLLFFTFTGITMDLGVLWRNRSACILLFGSRSVFIVLGSRIGGQLGGQPAEYYNRYWMSFLTQAGVTLGLAQSVAPHFVWGPDFAACIVALVVCNQIVGPPLFKHVIKLVNESNIGYNPAEVPKTGYGPRIRNLGNVKNSSLGKPKPRGVLCIKSADSPLGEAITRRLRELQWEVLVADETFSLNTSVDESEQLEKRSRYNIIGLPDELQRELLSREGAQGMPIKPWEKLVAHRSMPTMPKLPISERDLWGGSPVVATPRRRADEALPRSPDQALAALHSRGFGSNPLERSRMLASKQLGSDAVSFAAAAARTPLPRLDLGRFDVESGEGQVLGSRRTQMPQRSGSVRLTAGEPREPRRSPRSGSGGRAHTPRGRRGSHDLEDDPARYAYSMRLLWLAASMKNLDVILVLVSSDSECLEVCRLVNELMPMIERSRKASWSKPPQVVISLEDETQAHQLTPSPNCEPPLVIGPRLALPRLICEVLHPTAHYTGSFESSPLLDDSLSVSDLSDLGHMLDFGDPGNGRREAERHHLGQGGFDPPPRRRSGEGAGRGPGSTPSLAGRSRGWMASMEEASAESSFGERSAESSFGERAKGGAAGAPSAAPPPAAGPAEWEALAAGGGGGAFEGTAEGAAEDEGGWDEPAEPAWGGSPAAGDNAPAASDAPFFSAAGDEAENPPPSEAKSSAPPGGALDML</sequence>
<dbReference type="eggNOG" id="ENOG502QRM4">
    <property type="taxonomic scope" value="Eukaryota"/>
</dbReference>
<feature type="region of interest" description="Disordered" evidence="1">
    <location>
        <begin position="99"/>
        <end position="146"/>
    </location>
</feature>
<feature type="transmembrane region" description="Helical" evidence="2">
    <location>
        <begin position="562"/>
        <end position="584"/>
    </location>
</feature>
<evidence type="ECO:0000313" key="4">
    <source>
        <dbReference type="Proteomes" id="UP000013827"/>
    </source>
</evidence>
<dbReference type="PANTHER" id="PTHR43021:SF2">
    <property type="entry name" value="CATION_H+ EXCHANGER DOMAIN-CONTAINING PROTEIN"/>
    <property type="match status" value="1"/>
</dbReference>
<dbReference type="InterPro" id="IPR038770">
    <property type="entry name" value="Na+/solute_symporter_sf"/>
</dbReference>
<dbReference type="Gene3D" id="1.20.1530.20">
    <property type="match status" value="1"/>
</dbReference>
<protein>
    <recommendedName>
        <fullName evidence="5">Cation/H+ exchanger domain-containing protein</fullName>
    </recommendedName>
</protein>
<feature type="compositionally biased region" description="Basic and acidic residues" evidence="1">
    <location>
        <begin position="1149"/>
        <end position="1160"/>
    </location>
</feature>
<feature type="compositionally biased region" description="Basic and acidic residues" evidence="1">
    <location>
        <begin position="203"/>
        <end position="212"/>
    </location>
</feature>
<dbReference type="GeneID" id="17287346"/>
<accession>A0A0D3L241</accession>
<feature type="transmembrane region" description="Helical" evidence="2">
    <location>
        <begin position="299"/>
        <end position="318"/>
    </location>
</feature>
<dbReference type="STRING" id="2903.R1G1Z7"/>
<feature type="transmembrane region" description="Helical" evidence="2">
    <location>
        <begin position="330"/>
        <end position="357"/>
    </location>
</feature>
<proteinExistence type="predicted"/>
<dbReference type="Proteomes" id="UP000013827">
    <property type="component" value="Unassembled WGS sequence"/>
</dbReference>
<dbReference type="EnsemblProtists" id="EOD42076">
    <property type="protein sequence ID" value="EOD42076"/>
    <property type="gene ID" value="EMIHUDRAFT_461082"/>
</dbReference>
<feature type="transmembrane region" description="Helical" evidence="2">
    <location>
        <begin position="403"/>
        <end position="429"/>
    </location>
</feature>
<evidence type="ECO:0000313" key="3">
    <source>
        <dbReference type="EnsemblProtists" id="EOD42076"/>
    </source>
</evidence>
<dbReference type="PaxDb" id="2903-EOD42076"/>
<dbReference type="AlphaFoldDB" id="A0A0D3L241"/>
<feature type="transmembrane region" description="Helical" evidence="2">
    <location>
        <begin position="449"/>
        <end position="471"/>
    </location>
</feature>
<feature type="compositionally biased region" description="Acidic residues" evidence="1">
    <location>
        <begin position="1199"/>
        <end position="1210"/>
    </location>
</feature>
<keyword evidence="2" id="KW-1133">Transmembrane helix</keyword>
<feature type="region of interest" description="Disordered" evidence="1">
    <location>
        <begin position="896"/>
        <end position="949"/>
    </location>
</feature>
<feature type="region of interest" description="Disordered" evidence="1">
    <location>
        <begin position="161"/>
        <end position="215"/>
    </location>
</feature>